<dbReference type="Gene3D" id="3.40.190.10">
    <property type="entry name" value="Periplasmic binding protein-like II"/>
    <property type="match status" value="2"/>
</dbReference>
<protein>
    <recommendedName>
        <fullName evidence="6">Putative aliphatic sulfonates-binding protein</fullName>
    </recommendedName>
</protein>
<reference evidence="8 9" key="1">
    <citation type="submission" date="2019-10" db="EMBL/GenBank/DDBJ databases">
        <title>Genomic and transcriptomic insights into the perfect genentic adaptation of a filamentous nitrogen-fixing cyanobacterium to rice fields.</title>
        <authorList>
            <person name="Chen Z."/>
        </authorList>
    </citation>
    <scope>NUCLEOTIDE SEQUENCE [LARGE SCALE GENOMIC DNA]</scope>
    <source>
        <strain evidence="8">CCNUC1</strain>
    </source>
</reference>
<comment type="subcellular location">
    <subcellularLocation>
        <location evidence="1">Periplasm</location>
    </subcellularLocation>
</comment>
<comment type="similarity">
    <text evidence="2">Belongs to the bacterial solute-binding protein SsuA/TauA family.</text>
</comment>
<dbReference type="SUPFAM" id="SSF53850">
    <property type="entry name" value="Periplasmic binding protein-like II"/>
    <property type="match status" value="1"/>
</dbReference>
<dbReference type="GO" id="GO:0016020">
    <property type="term" value="C:membrane"/>
    <property type="evidence" value="ECO:0007669"/>
    <property type="project" value="InterPro"/>
</dbReference>
<accession>A0A5P8WDB3</accession>
<dbReference type="SMART" id="SM00062">
    <property type="entry name" value="PBPb"/>
    <property type="match status" value="1"/>
</dbReference>
<keyword evidence="3" id="KW-0813">Transport</keyword>
<dbReference type="NCBIfam" id="TIGR01728">
    <property type="entry name" value="SsuA_fam"/>
    <property type="match status" value="1"/>
</dbReference>
<proteinExistence type="inferred from homology"/>
<sequence length="361" mass="39267">MIKPYVRKRLISRRDLLYTLYGFASFATLVGCGANAGSGNNNTISNNKNTIGSNSGSNNGKPKLIRLGFTSFGDLTREKGVIEKRLAPLGVNVSWSKFISGPPLLEALSVGSLDGGQVGETPPIFAQAAGNNLVYLVNIPAGTGESYGIIVPKDSSIKTVADLKGKKVAYARGTALTYFLAKALEEVGLKFNDVQGVNLTVADGQSAFLNKTVDAYVAIDPTLIKLQQEGTIRVLRDAQGIKTPGSFYLAAREFASSNLELFKAILEEYYQVGEWANQNRQAAAQILAPKLKVDVPTMETMLSRRKYDMQPINEQVLRDQQQVADLLYQLKIVPKQVDVREATLTSEQYAAIIPDSIRNKA</sequence>
<dbReference type="GO" id="GO:0042597">
    <property type="term" value="C:periplasmic space"/>
    <property type="evidence" value="ECO:0007669"/>
    <property type="project" value="UniProtKB-SubCell"/>
</dbReference>
<evidence type="ECO:0000259" key="7">
    <source>
        <dbReference type="SMART" id="SM00062"/>
    </source>
</evidence>
<feature type="domain" description="Solute-binding protein family 3/N-terminal" evidence="7">
    <location>
        <begin position="64"/>
        <end position="283"/>
    </location>
</feature>
<dbReference type="PANTHER" id="PTHR30024:SF42">
    <property type="entry name" value="ALIPHATIC SULFONATES-BINDING PROTEIN-RELATED"/>
    <property type="match status" value="1"/>
</dbReference>
<keyword evidence="9" id="KW-1185">Reference proteome</keyword>
<evidence type="ECO:0000256" key="2">
    <source>
        <dbReference type="ARBA" id="ARBA00010742"/>
    </source>
</evidence>
<gene>
    <name evidence="8" type="ORF">GXM_08232</name>
</gene>
<dbReference type="GO" id="GO:0042626">
    <property type="term" value="F:ATPase-coupled transmembrane transporter activity"/>
    <property type="evidence" value="ECO:0007669"/>
    <property type="project" value="InterPro"/>
</dbReference>
<name>A0A5P8WDB3_9NOSO</name>
<dbReference type="PANTHER" id="PTHR30024">
    <property type="entry name" value="ALIPHATIC SULFONATES-BINDING PROTEIN-RELATED"/>
    <property type="match status" value="1"/>
</dbReference>
<evidence type="ECO:0000256" key="3">
    <source>
        <dbReference type="ARBA" id="ARBA00022448"/>
    </source>
</evidence>
<comment type="function">
    <text evidence="5">Part of a binding-protein-dependent transport system for aliphatic sulfonates. Putative binding protein.</text>
</comment>
<dbReference type="FunFam" id="3.40.190.10:FF:000050">
    <property type="entry name" value="Sulfonate ABC transporter substrate-binding protein"/>
    <property type="match status" value="1"/>
</dbReference>
<dbReference type="InterPro" id="IPR015168">
    <property type="entry name" value="SsuA/THI5"/>
</dbReference>
<evidence type="ECO:0000313" key="9">
    <source>
        <dbReference type="Proteomes" id="UP000326678"/>
    </source>
</evidence>
<dbReference type="Proteomes" id="UP000326678">
    <property type="component" value="Chromosome Gxm2"/>
</dbReference>
<dbReference type="RefSeq" id="WP_152591592.1">
    <property type="nucleotide sequence ID" value="NZ_CP045227.1"/>
</dbReference>
<keyword evidence="4" id="KW-0732">Signal</keyword>
<dbReference type="AlphaFoldDB" id="A0A5P8WDB3"/>
<evidence type="ECO:0000256" key="5">
    <source>
        <dbReference type="ARBA" id="ARBA00055538"/>
    </source>
</evidence>
<evidence type="ECO:0000313" key="8">
    <source>
        <dbReference type="EMBL" id="QFS50738.1"/>
    </source>
</evidence>
<dbReference type="EMBL" id="CP045227">
    <property type="protein sequence ID" value="QFS50738.1"/>
    <property type="molecule type" value="Genomic_DNA"/>
</dbReference>
<evidence type="ECO:0000256" key="1">
    <source>
        <dbReference type="ARBA" id="ARBA00004418"/>
    </source>
</evidence>
<dbReference type="InterPro" id="IPR001638">
    <property type="entry name" value="Solute-binding_3/MltF_N"/>
</dbReference>
<dbReference type="InterPro" id="IPR010067">
    <property type="entry name" value="ABC_SsuA_sub-bd"/>
</dbReference>
<dbReference type="PROSITE" id="PS51257">
    <property type="entry name" value="PROKAR_LIPOPROTEIN"/>
    <property type="match status" value="1"/>
</dbReference>
<evidence type="ECO:0000256" key="4">
    <source>
        <dbReference type="ARBA" id="ARBA00022729"/>
    </source>
</evidence>
<evidence type="ECO:0000256" key="6">
    <source>
        <dbReference type="ARBA" id="ARBA00070228"/>
    </source>
</evidence>
<dbReference type="KEGG" id="nsh:GXM_08232"/>
<dbReference type="Pfam" id="PF09084">
    <property type="entry name" value="NMT1"/>
    <property type="match status" value="1"/>
</dbReference>
<organism evidence="8 9">
    <name type="scientific">Nostoc sphaeroides CCNUC1</name>
    <dbReference type="NCBI Taxonomy" id="2653204"/>
    <lineage>
        <taxon>Bacteria</taxon>
        <taxon>Bacillati</taxon>
        <taxon>Cyanobacteriota</taxon>
        <taxon>Cyanophyceae</taxon>
        <taxon>Nostocales</taxon>
        <taxon>Nostocaceae</taxon>
        <taxon>Nostoc</taxon>
    </lineage>
</organism>